<dbReference type="InterPro" id="IPR035940">
    <property type="entry name" value="CAP_sf"/>
</dbReference>
<evidence type="ECO:0000313" key="3">
    <source>
        <dbReference type="EMBL" id="KQK04554.1"/>
    </source>
</evidence>
<dbReference type="OMA" id="NGTGWYK"/>
<proteinExistence type="predicted"/>
<dbReference type="InterPro" id="IPR014044">
    <property type="entry name" value="CAP_dom"/>
</dbReference>
<dbReference type="SUPFAM" id="SSF55797">
    <property type="entry name" value="PR-1-like"/>
    <property type="match status" value="1"/>
</dbReference>
<gene>
    <name evidence="3" type="ORF">BRADI_2g14240v3</name>
</gene>
<reference evidence="3" key="2">
    <citation type="submission" date="2017-06" db="EMBL/GenBank/DDBJ databases">
        <title>WGS assembly of Brachypodium distachyon.</title>
        <authorList>
            <consortium name="The International Brachypodium Initiative"/>
            <person name="Lucas S."/>
            <person name="Harmon-Smith M."/>
            <person name="Lail K."/>
            <person name="Tice H."/>
            <person name="Grimwood J."/>
            <person name="Bruce D."/>
            <person name="Barry K."/>
            <person name="Shu S."/>
            <person name="Lindquist E."/>
            <person name="Wang M."/>
            <person name="Pitluck S."/>
            <person name="Vogel J.P."/>
            <person name="Garvin D.F."/>
            <person name="Mockler T.C."/>
            <person name="Schmutz J."/>
            <person name="Rokhsar D."/>
            <person name="Bevan M.W."/>
        </authorList>
    </citation>
    <scope>NUCLEOTIDE SEQUENCE</scope>
    <source>
        <strain evidence="3">Bd21</strain>
    </source>
</reference>
<feature type="chain" id="PRO_5014094556" description="SCP domain-containing protein" evidence="1">
    <location>
        <begin position="22"/>
        <end position="210"/>
    </location>
</feature>
<keyword evidence="1" id="KW-0732">Signal</keyword>
<dbReference type="Proteomes" id="UP000008810">
    <property type="component" value="Chromosome 2"/>
</dbReference>
<dbReference type="AlphaFoldDB" id="I1HFQ5"/>
<accession>I1HFQ5</accession>
<name>I1HFQ5_BRADI</name>
<dbReference type="SMART" id="SM00198">
    <property type="entry name" value="SCP"/>
    <property type="match status" value="1"/>
</dbReference>
<evidence type="ECO:0000313" key="4">
    <source>
        <dbReference type="EnsemblPlants" id="KQK04554"/>
    </source>
</evidence>
<keyword evidence="5" id="KW-1185">Reference proteome</keyword>
<dbReference type="InterPro" id="IPR018244">
    <property type="entry name" value="Allrgn_V5/Tpx1_CS"/>
</dbReference>
<dbReference type="CDD" id="cd05381">
    <property type="entry name" value="CAP_PR-1"/>
    <property type="match status" value="1"/>
</dbReference>
<evidence type="ECO:0000313" key="5">
    <source>
        <dbReference type="Proteomes" id="UP000008810"/>
    </source>
</evidence>
<reference evidence="4" key="3">
    <citation type="submission" date="2018-08" db="UniProtKB">
        <authorList>
            <consortium name="EnsemblPlants"/>
        </authorList>
    </citation>
    <scope>IDENTIFICATION</scope>
    <source>
        <strain evidence="4">cv. Bd21</strain>
    </source>
</reference>
<feature type="domain" description="SCP" evidence="2">
    <location>
        <begin position="72"/>
        <end position="205"/>
    </location>
</feature>
<dbReference type="GO" id="GO:0005615">
    <property type="term" value="C:extracellular space"/>
    <property type="evidence" value="ECO:0000318"/>
    <property type="project" value="GO_Central"/>
</dbReference>
<dbReference type="Pfam" id="PF00188">
    <property type="entry name" value="CAP"/>
    <property type="match status" value="1"/>
</dbReference>
<dbReference type="EMBL" id="CM000881">
    <property type="protein sequence ID" value="KQK04554.1"/>
    <property type="molecule type" value="Genomic_DNA"/>
</dbReference>
<feature type="signal peptide" evidence="1">
    <location>
        <begin position="1"/>
        <end position="21"/>
    </location>
</feature>
<sequence>MAAAGLIVAVLFLILVPLAAGGFFGIHSNNKNNKNNNEDQESQSPQELEYYAATSKKTGLRSFTHGRGGYKSMPSEFLAAHNAIRARYGVPPLRWSNKLAKYARRWSSKRRIDCLLMHSFASPYGENVFRGTGWDWKAADAVRGWASEASYFDWKAQACYPGHVCGHFTQLVWNDTQLVGCGRAECFFGGVFITCEYEPGGNWKGEAPLT</sequence>
<dbReference type="InParanoid" id="I1HFQ5"/>
<organism evidence="4">
    <name type="scientific">Brachypodium distachyon</name>
    <name type="common">Purple false brome</name>
    <name type="synonym">Trachynia distachya</name>
    <dbReference type="NCBI Taxonomy" id="15368"/>
    <lineage>
        <taxon>Eukaryota</taxon>
        <taxon>Viridiplantae</taxon>
        <taxon>Streptophyta</taxon>
        <taxon>Embryophyta</taxon>
        <taxon>Tracheophyta</taxon>
        <taxon>Spermatophyta</taxon>
        <taxon>Magnoliopsida</taxon>
        <taxon>Liliopsida</taxon>
        <taxon>Poales</taxon>
        <taxon>Poaceae</taxon>
        <taxon>BOP clade</taxon>
        <taxon>Pooideae</taxon>
        <taxon>Stipodae</taxon>
        <taxon>Brachypodieae</taxon>
        <taxon>Brachypodium</taxon>
    </lineage>
</organism>
<reference evidence="3 4" key="1">
    <citation type="journal article" date="2010" name="Nature">
        <title>Genome sequencing and analysis of the model grass Brachypodium distachyon.</title>
        <authorList>
            <consortium name="International Brachypodium Initiative"/>
        </authorList>
    </citation>
    <scope>NUCLEOTIDE SEQUENCE [LARGE SCALE GENOMIC DNA]</scope>
    <source>
        <strain evidence="3 4">Bd21</strain>
    </source>
</reference>
<dbReference type="InterPro" id="IPR001283">
    <property type="entry name" value="CRISP-related"/>
</dbReference>
<dbReference type="PRINTS" id="PR00837">
    <property type="entry name" value="V5TPXLIKE"/>
</dbReference>
<dbReference type="Gramene" id="KQK04554">
    <property type="protein sequence ID" value="KQK04554"/>
    <property type="gene ID" value="BRADI_2g14240v3"/>
</dbReference>
<protein>
    <recommendedName>
        <fullName evidence="2">SCP domain-containing protein</fullName>
    </recommendedName>
</protein>
<dbReference type="PANTHER" id="PTHR10334">
    <property type="entry name" value="CYSTEINE-RICH SECRETORY PROTEIN-RELATED"/>
    <property type="match status" value="1"/>
</dbReference>
<dbReference type="FunFam" id="3.40.33.10:FF:000004">
    <property type="entry name" value="CAP, cysteine-rich secretory protein, antigen 5"/>
    <property type="match status" value="1"/>
</dbReference>
<evidence type="ECO:0000259" key="2">
    <source>
        <dbReference type="SMART" id="SM00198"/>
    </source>
</evidence>
<dbReference type="HOGENOM" id="CLU_080286_0_0_1"/>
<evidence type="ECO:0000256" key="1">
    <source>
        <dbReference type="SAM" id="SignalP"/>
    </source>
</evidence>
<dbReference type="PROSITE" id="PS01009">
    <property type="entry name" value="CRISP_1"/>
    <property type="match status" value="1"/>
</dbReference>
<dbReference type="eggNOG" id="KOG3017">
    <property type="taxonomic scope" value="Eukaryota"/>
</dbReference>
<dbReference type="OrthoDB" id="337038at2759"/>
<dbReference type="EnsemblPlants" id="KQK04554">
    <property type="protein sequence ID" value="KQK04554"/>
    <property type="gene ID" value="BRADI_2g14240v3"/>
</dbReference>
<dbReference type="Gene3D" id="3.40.33.10">
    <property type="entry name" value="CAP"/>
    <property type="match status" value="1"/>
</dbReference>